<reference evidence="2" key="1">
    <citation type="journal article" date="2023" name="Plant J.">
        <title>The genome of the king protea, Protea cynaroides.</title>
        <authorList>
            <person name="Chang J."/>
            <person name="Duong T.A."/>
            <person name="Schoeman C."/>
            <person name="Ma X."/>
            <person name="Roodt D."/>
            <person name="Barker N."/>
            <person name="Li Z."/>
            <person name="Van de Peer Y."/>
            <person name="Mizrachi E."/>
        </authorList>
    </citation>
    <scope>NUCLEOTIDE SEQUENCE</scope>
    <source>
        <tissue evidence="2">Young leaves</tissue>
    </source>
</reference>
<feature type="transmembrane region" description="Helical" evidence="1">
    <location>
        <begin position="12"/>
        <end position="35"/>
    </location>
</feature>
<keyword evidence="1" id="KW-0812">Transmembrane</keyword>
<evidence type="ECO:0000313" key="3">
    <source>
        <dbReference type="Proteomes" id="UP001141806"/>
    </source>
</evidence>
<keyword evidence="3" id="KW-1185">Reference proteome</keyword>
<keyword evidence="1" id="KW-1133">Transmembrane helix</keyword>
<evidence type="ECO:0000313" key="2">
    <source>
        <dbReference type="EMBL" id="KAJ4961879.1"/>
    </source>
</evidence>
<sequence>MSTMLMRFEADIMITTYIIIYCVAQLMVGSCRIGISEYIIGHYKRRFELLNHNAEDGEEIRVLPPRPIKLATVSALGFCIGESIPLLAGSFIPKEKVHPETQSYRTNTLLNYKDLCIIYGNETANGTVDYSVHDVNLDSSLTLTIPGALGGLQSSALSLALGEKKPGCLGLPFLLLWSYQFEGMDEQDPPITDRLKTKWTPPMD</sequence>
<protein>
    <submittedName>
        <fullName evidence="2">Uncharacterized protein</fullName>
    </submittedName>
</protein>
<comment type="caution">
    <text evidence="2">The sequence shown here is derived from an EMBL/GenBank/DDBJ whole genome shotgun (WGS) entry which is preliminary data.</text>
</comment>
<organism evidence="2 3">
    <name type="scientific">Protea cynaroides</name>
    <dbReference type="NCBI Taxonomy" id="273540"/>
    <lineage>
        <taxon>Eukaryota</taxon>
        <taxon>Viridiplantae</taxon>
        <taxon>Streptophyta</taxon>
        <taxon>Embryophyta</taxon>
        <taxon>Tracheophyta</taxon>
        <taxon>Spermatophyta</taxon>
        <taxon>Magnoliopsida</taxon>
        <taxon>Proteales</taxon>
        <taxon>Proteaceae</taxon>
        <taxon>Protea</taxon>
    </lineage>
</organism>
<proteinExistence type="predicted"/>
<dbReference type="AlphaFoldDB" id="A0A9Q0K2X8"/>
<name>A0A9Q0K2X8_9MAGN</name>
<gene>
    <name evidence="2" type="ORF">NE237_021789</name>
</gene>
<dbReference type="PROSITE" id="PS51257">
    <property type="entry name" value="PROKAR_LIPOPROTEIN"/>
    <property type="match status" value="1"/>
</dbReference>
<evidence type="ECO:0000256" key="1">
    <source>
        <dbReference type="SAM" id="Phobius"/>
    </source>
</evidence>
<keyword evidence="1" id="KW-0472">Membrane</keyword>
<accession>A0A9Q0K2X8</accession>
<dbReference type="EMBL" id="JAMYWD010000009">
    <property type="protein sequence ID" value="KAJ4961879.1"/>
    <property type="molecule type" value="Genomic_DNA"/>
</dbReference>
<dbReference type="Proteomes" id="UP001141806">
    <property type="component" value="Unassembled WGS sequence"/>
</dbReference>